<dbReference type="Pfam" id="PF13563">
    <property type="entry name" value="2_5_RNA_ligase2"/>
    <property type="match status" value="1"/>
</dbReference>
<dbReference type="Proteomes" id="UP001596356">
    <property type="component" value="Unassembled WGS sequence"/>
</dbReference>
<dbReference type="InterPro" id="IPR050580">
    <property type="entry name" value="2H_phosphoesterase_YjcG-like"/>
</dbReference>
<dbReference type="RefSeq" id="WP_377823512.1">
    <property type="nucleotide sequence ID" value="NZ_JBHSWJ010000002.1"/>
</dbReference>
<accession>A0ABW2AUZ5</accession>
<keyword evidence="1" id="KW-0436">Ligase</keyword>
<keyword evidence="2" id="KW-1185">Reference proteome</keyword>
<organism evidence="1 2">
    <name type="scientific">Branchiibius cervicis</name>
    <dbReference type="NCBI Taxonomy" id="908252"/>
    <lineage>
        <taxon>Bacteria</taxon>
        <taxon>Bacillati</taxon>
        <taxon>Actinomycetota</taxon>
        <taxon>Actinomycetes</taxon>
        <taxon>Micrococcales</taxon>
        <taxon>Dermacoccaceae</taxon>
        <taxon>Branchiibius</taxon>
    </lineage>
</organism>
<evidence type="ECO:0000313" key="2">
    <source>
        <dbReference type="Proteomes" id="UP001596356"/>
    </source>
</evidence>
<dbReference type="GO" id="GO:0016874">
    <property type="term" value="F:ligase activity"/>
    <property type="evidence" value="ECO:0007669"/>
    <property type="project" value="UniProtKB-KW"/>
</dbReference>
<protein>
    <submittedName>
        <fullName evidence="1">2'-5' RNA ligase family protein</fullName>
    </submittedName>
</protein>
<dbReference type="SUPFAM" id="SSF55144">
    <property type="entry name" value="LigT-like"/>
    <property type="match status" value="1"/>
</dbReference>
<name>A0ABW2AUZ5_9MICO</name>
<dbReference type="InterPro" id="IPR009097">
    <property type="entry name" value="Cyclic_Pdiesterase"/>
</dbReference>
<comment type="caution">
    <text evidence="1">The sequence shown here is derived from an EMBL/GenBank/DDBJ whole genome shotgun (WGS) entry which is preliminary data.</text>
</comment>
<sequence length="169" mass="18191">MRTIGVALAIPEPGGQLIAEARARAGDPLARSIPTHITLLPPTNVAGLDLVQFAGHLAQVARSMQPFRVVLAGTATFRPVSSVVFVTVEEGVPELIKLQAAIRQGPVQRPLDFPYHPHVTLAHDVGDDALDEVAAEFEDYRQSFVAGGFDLYEQDEGGSWESVRPFPLG</sequence>
<proteinExistence type="predicted"/>
<gene>
    <name evidence="1" type="ORF">ACFQBT_13855</name>
</gene>
<evidence type="ECO:0000313" key="1">
    <source>
        <dbReference type="EMBL" id="MFC6714837.1"/>
    </source>
</evidence>
<dbReference type="PANTHER" id="PTHR40037:SF1">
    <property type="entry name" value="PHOSPHOESTERASE SAOUHSC_00951-RELATED"/>
    <property type="match status" value="1"/>
</dbReference>
<reference evidence="2" key="1">
    <citation type="journal article" date="2019" name="Int. J. Syst. Evol. Microbiol.">
        <title>The Global Catalogue of Microorganisms (GCM) 10K type strain sequencing project: providing services to taxonomists for standard genome sequencing and annotation.</title>
        <authorList>
            <consortium name="The Broad Institute Genomics Platform"/>
            <consortium name="The Broad Institute Genome Sequencing Center for Infectious Disease"/>
            <person name="Wu L."/>
            <person name="Ma J."/>
        </authorList>
    </citation>
    <scope>NUCLEOTIDE SEQUENCE [LARGE SCALE GENOMIC DNA]</scope>
    <source>
        <strain evidence="2">NBRC 106593</strain>
    </source>
</reference>
<dbReference type="Gene3D" id="3.90.1140.10">
    <property type="entry name" value="Cyclic phosphodiesterase"/>
    <property type="match status" value="1"/>
</dbReference>
<dbReference type="EMBL" id="JBHSWJ010000002">
    <property type="protein sequence ID" value="MFC6714837.1"/>
    <property type="molecule type" value="Genomic_DNA"/>
</dbReference>
<dbReference type="PANTHER" id="PTHR40037">
    <property type="entry name" value="PHOSPHOESTERASE YJCG-RELATED"/>
    <property type="match status" value="1"/>
</dbReference>